<dbReference type="Proteomes" id="UP000004394">
    <property type="component" value="Unassembled WGS sequence"/>
</dbReference>
<accession>E0NU85</accession>
<dbReference type="BioCyc" id="PMAR862515-HMP:GMOO-1763-MONOMER"/>
<dbReference type="EMBL" id="AEEI01000051">
    <property type="protein sequence ID" value="EFM01352.1"/>
    <property type="molecule type" value="Genomic_DNA"/>
</dbReference>
<comment type="caution">
    <text evidence="1">The sequence shown here is derived from an EMBL/GenBank/DDBJ whole genome shotgun (WGS) entry which is preliminary data.</text>
</comment>
<dbReference type="STRING" id="862515.HMPREF0658_1738"/>
<dbReference type="HOGENOM" id="CLU_3255814_0_0_10"/>
<proteinExistence type="predicted"/>
<reference evidence="1" key="1">
    <citation type="submission" date="2010-07" db="EMBL/GenBank/DDBJ databases">
        <authorList>
            <person name="Muzny D."/>
            <person name="Qin X."/>
            <person name="Deng J."/>
            <person name="Jiang H."/>
            <person name="Liu Y."/>
            <person name="Qu J."/>
            <person name="Song X.-Z."/>
            <person name="Zhang L."/>
            <person name="Thornton R."/>
            <person name="Coyle M."/>
            <person name="Francisco L."/>
            <person name="Jackson L."/>
            <person name="Javaid M."/>
            <person name="Korchina V."/>
            <person name="Kovar C."/>
            <person name="Mata R."/>
            <person name="Mathew T."/>
            <person name="Ngo R."/>
            <person name="Nguyen L."/>
            <person name="Nguyen N."/>
            <person name="Okwuonu G."/>
            <person name="Ongeri F."/>
            <person name="Pham C."/>
            <person name="Simmons D."/>
            <person name="Wilczek-Boney K."/>
            <person name="Hale W."/>
            <person name="Jakkamsetti A."/>
            <person name="Pham P."/>
            <person name="Ruth R."/>
            <person name="San Lucas F."/>
            <person name="Warren J."/>
            <person name="Zhang J."/>
            <person name="Zhao Z."/>
            <person name="Zhou C."/>
            <person name="Zhu D."/>
            <person name="Lee S."/>
            <person name="Bess C."/>
            <person name="Blankenburg K."/>
            <person name="Forbes L."/>
            <person name="Fu Q."/>
            <person name="Gubbala S."/>
            <person name="Hirani K."/>
            <person name="Jayaseelan J.C."/>
            <person name="Lara F."/>
            <person name="Munidasa M."/>
            <person name="Palculict T."/>
            <person name="Patil S."/>
            <person name="Pu L.-L."/>
            <person name="Saada N."/>
            <person name="Tang L."/>
            <person name="Weissenberger G."/>
            <person name="Zhu Y."/>
            <person name="Hemphill L."/>
            <person name="Shang Y."/>
            <person name="Youmans B."/>
            <person name="Ayvaz T."/>
            <person name="Ross M."/>
            <person name="Santibanez J."/>
            <person name="Aqrawi P."/>
            <person name="Gross S."/>
            <person name="Joshi V."/>
            <person name="Fowler G."/>
            <person name="Nazareth L."/>
            <person name="Reid J."/>
            <person name="Worley K."/>
            <person name="Petrosino J."/>
            <person name="Highlander S."/>
            <person name="Gibbs R."/>
        </authorList>
    </citation>
    <scope>NUCLEOTIDE SEQUENCE [LARGE SCALE GENOMIC DNA]</scope>
    <source>
        <strain evidence="1">DSM 16973</strain>
    </source>
</reference>
<sequence length="42" mass="4996">MRREEETRDQNLSRKALPALIFCHPQWPMTVFSFFSVIGISR</sequence>
<protein>
    <submittedName>
        <fullName evidence="1">Uncharacterized protein</fullName>
    </submittedName>
</protein>
<keyword evidence="2" id="KW-1185">Reference proteome</keyword>
<evidence type="ECO:0000313" key="2">
    <source>
        <dbReference type="Proteomes" id="UP000004394"/>
    </source>
</evidence>
<gene>
    <name evidence="1" type="ORF">HMPREF0658_1738</name>
</gene>
<evidence type="ECO:0000313" key="1">
    <source>
        <dbReference type="EMBL" id="EFM01352.1"/>
    </source>
</evidence>
<name>E0NU85_9BACT</name>
<organism evidence="1 2">
    <name type="scientific">Hoylesella marshii DSM 16973 = JCM 13450</name>
    <dbReference type="NCBI Taxonomy" id="862515"/>
    <lineage>
        <taxon>Bacteria</taxon>
        <taxon>Pseudomonadati</taxon>
        <taxon>Bacteroidota</taxon>
        <taxon>Bacteroidia</taxon>
        <taxon>Bacteroidales</taxon>
        <taxon>Prevotellaceae</taxon>
        <taxon>Hoylesella</taxon>
    </lineage>
</organism>
<dbReference type="AlphaFoldDB" id="E0NU85"/>